<feature type="region of interest" description="Disordered" evidence="1">
    <location>
        <begin position="66"/>
        <end position="93"/>
    </location>
</feature>
<dbReference type="EMBL" id="CAFAAJ010000009">
    <property type="protein sequence ID" value="CAB4790608.1"/>
    <property type="molecule type" value="Genomic_DNA"/>
</dbReference>
<feature type="region of interest" description="Disordered" evidence="1">
    <location>
        <begin position="1"/>
        <end position="29"/>
    </location>
</feature>
<name>A0A6J6X5Z8_9ZZZZ</name>
<evidence type="ECO:0000313" key="2">
    <source>
        <dbReference type="EMBL" id="CAB4790608.1"/>
    </source>
</evidence>
<evidence type="ECO:0000256" key="1">
    <source>
        <dbReference type="SAM" id="MobiDB-lite"/>
    </source>
</evidence>
<dbReference type="AlphaFoldDB" id="A0A6J6X5Z8"/>
<gene>
    <name evidence="2" type="ORF">UFOPK3001_00207</name>
</gene>
<proteinExistence type="predicted"/>
<feature type="compositionally biased region" description="Polar residues" evidence="1">
    <location>
        <begin position="1"/>
        <end position="10"/>
    </location>
</feature>
<reference evidence="2" key="1">
    <citation type="submission" date="2020-05" db="EMBL/GenBank/DDBJ databases">
        <authorList>
            <person name="Chiriac C."/>
            <person name="Salcher M."/>
            <person name="Ghai R."/>
            <person name="Kavagutti S V."/>
        </authorList>
    </citation>
    <scope>NUCLEOTIDE SEQUENCE</scope>
</reference>
<organism evidence="2">
    <name type="scientific">freshwater metagenome</name>
    <dbReference type="NCBI Taxonomy" id="449393"/>
    <lineage>
        <taxon>unclassified sequences</taxon>
        <taxon>metagenomes</taxon>
        <taxon>ecological metagenomes</taxon>
    </lineage>
</organism>
<feature type="compositionally biased region" description="Polar residues" evidence="1">
    <location>
        <begin position="68"/>
        <end position="93"/>
    </location>
</feature>
<accession>A0A6J6X5Z8</accession>
<protein>
    <submittedName>
        <fullName evidence="2">Unannotated protein</fullName>
    </submittedName>
</protein>
<feature type="compositionally biased region" description="Low complexity" evidence="1">
    <location>
        <begin position="18"/>
        <end position="29"/>
    </location>
</feature>
<sequence length="93" mass="10165">MSVSIRSSPINPLRPPGTSTWDTSPVTTTLDPNPMRVRNIFICSGVVFWASSRMMKLLLRVRPRMNASGATSTDPFSSNRWAPSDSTMSCSAS</sequence>